<dbReference type="Gene3D" id="3.40.605.10">
    <property type="entry name" value="Aldehyde Dehydrogenase, Chain A, domain 1"/>
    <property type="match status" value="1"/>
</dbReference>
<dbReference type="KEGG" id="lcd:clem_07120"/>
<evidence type="ECO:0000256" key="2">
    <source>
        <dbReference type="ARBA" id="ARBA00022857"/>
    </source>
</evidence>
<dbReference type="InterPro" id="IPR015590">
    <property type="entry name" value="Aldehyde_DH_dom"/>
</dbReference>
<dbReference type="Gene3D" id="3.40.309.10">
    <property type="entry name" value="Aldehyde Dehydrogenase, Chain A, domain 2"/>
    <property type="match status" value="1"/>
</dbReference>
<organism evidence="5 6">
    <name type="scientific">Legionella clemsonensis</name>
    <dbReference type="NCBI Taxonomy" id="1867846"/>
    <lineage>
        <taxon>Bacteria</taxon>
        <taxon>Pseudomonadati</taxon>
        <taxon>Pseudomonadota</taxon>
        <taxon>Gammaproteobacteria</taxon>
        <taxon>Legionellales</taxon>
        <taxon>Legionellaceae</taxon>
        <taxon>Legionella</taxon>
    </lineage>
</organism>
<dbReference type="SUPFAM" id="SSF53720">
    <property type="entry name" value="ALDH-like"/>
    <property type="match status" value="1"/>
</dbReference>
<evidence type="ECO:0000259" key="4">
    <source>
        <dbReference type="Pfam" id="PF00171"/>
    </source>
</evidence>
<dbReference type="InterPro" id="IPR016163">
    <property type="entry name" value="Ald_DH_C"/>
</dbReference>
<evidence type="ECO:0000256" key="3">
    <source>
        <dbReference type="ARBA" id="ARBA00023002"/>
    </source>
</evidence>
<dbReference type="PANTHER" id="PTHR43217:SF1">
    <property type="entry name" value="SUCCINATE SEMIALDEHYDE DEHYDROGENASE [NAD(P)+] SAD"/>
    <property type="match status" value="1"/>
</dbReference>
<dbReference type="FunFam" id="3.40.309.10:FF:000010">
    <property type="entry name" value="Gamma-aminobutyraldehyde dehydrogenase"/>
    <property type="match status" value="1"/>
</dbReference>
<gene>
    <name evidence="5" type="primary">sad</name>
    <name evidence="5" type="ORF">clem_07120</name>
</gene>
<dbReference type="InterPro" id="IPR044148">
    <property type="entry name" value="ALDH_GabD1-like"/>
</dbReference>
<dbReference type="OrthoDB" id="9812625at2"/>
<dbReference type="Pfam" id="PF00171">
    <property type="entry name" value="Aldedh"/>
    <property type="match status" value="1"/>
</dbReference>
<feature type="domain" description="Aldehyde dehydrogenase" evidence="4">
    <location>
        <begin position="3"/>
        <end position="452"/>
    </location>
</feature>
<dbReference type="InterPro" id="IPR047110">
    <property type="entry name" value="GABD/Sad-like"/>
</dbReference>
<evidence type="ECO:0000313" key="5">
    <source>
        <dbReference type="EMBL" id="ASQ45979.1"/>
    </source>
</evidence>
<keyword evidence="3 5" id="KW-0560">Oxidoreductase</keyword>
<sequence length="455" mass="49909">MIIQTVNPATEEVLKEYPLLNEEQIEACIDAAQLTFKVWKKTPFSQRKQLMLNMAKLLKNKKDELALLIAREMGKPITAGKAEIEKCAWVCEHYAENAEQYLQPRIIKTEMKKTKVCYQPLGIVFAIMPWNFPFWQVFRFAVPALMAGNAAILKHAPISTGTGNKIAELFEEAGFPKHLFQHFILDNDLAAKVIANNKIVAVTLTGSEKAGAAVASNAANHLKKAVLELGGSDPYLVLHDADLDLAAKAIVTSRLNNSGQVCIAAKRVIAVEPVHDALVEKIKALMANYKMGDPLDEKTNFGPMARDDLRKSLHDQVVKSVKSGAKLMEGGEIPKHKGFYYPPTLLLNVKKGMPAFDEELFGPVVAVTKAKDEAEAIQLANETTYGLGAAVFTRDLDRGEHIAQYEIEAGACFVNALVASDPRVPFGGIKRSGFGRELSKEGILEFVNIKAVAVN</sequence>
<dbReference type="CDD" id="cd07100">
    <property type="entry name" value="ALDH_SSADH1_GabD1"/>
    <property type="match status" value="1"/>
</dbReference>
<dbReference type="Proteomes" id="UP000201728">
    <property type="component" value="Chromosome"/>
</dbReference>
<dbReference type="InterPro" id="IPR016160">
    <property type="entry name" value="Ald_DH_CS_CYS"/>
</dbReference>
<reference evidence="6" key="1">
    <citation type="submission" date="2016-07" db="EMBL/GenBank/DDBJ databases">
        <authorList>
            <person name="Florea S."/>
            <person name="Webb J.S."/>
            <person name="Jaromczyk J."/>
            <person name="Schardl C.L."/>
        </authorList>
    </citation>
    <scope>NUCLEOTIDE SEQUENCE [LARGE SCALE GENOMIC DNA]</scope>
    <source>
        <strain evidence="6">CDC-D5610</strain>
    </source>
</reference>
<comment type="similarity">
    <text evidence="1">Belongs to the aldehyde dehydrogenase family.</text>
</comment>
<dbReference type="RefSeq" id="WP_094090979.1">
    <property type="nucleotide sequence ID" value="NZ_CP016397.1"/>
</dbReference>
<proteinExistence type="inferred from homology"/>
<evidence type="ECO:0000256" key="1">
    <source>
        <dbReference type="ARBA" id="ARBA00009986"/>
    </source>
</evidence>
<evidence type="ECO:0000313" key="6">
    <source>
        <dbReference type="Proteomes" id="UP000201728"/>
    </source>
</evidence>
<dbReference type="AlphaFoldDB" id="A0A222P2B7"/>
<dbReference type="InterPro" id="IPR016162">
    <property type="entry name" value="Ald_DH_N"/>
</dbReference>
<dbReference type="GO" id="GO:0004777">
    <property type="term" value="F:succinate-semialdehyde dehydrogenase (NAD+) activity"/>
    <property type="evidence" value="ECO:0007669"/>
    <property type="project" value="TreeGrafter"/>
</dbReference>
<dbReference type="EC" id="1.2.1.16" evidence="5"/>
<name>A0A222P2B7_9GAMM</name>
<keyword evidence="2" id="KW-0521">NADP</keyword>
<dbReference type="PANTHER" id="PTHR43217">
    <property type="entry name" value="SUCCINATE SEMIALDEHYDE DEHYDROGENASE [NAD(P)+] SAD"/>
    <property type="match status" value="1"/>
</dbReference>
<accession>A0A222P2B7</accession>
<dbReference type="GO" id="GO:0004030">
    <property type="term" value="F:aldehyde dehydrogenase [NAD(P)+] activity"/>
    <property type="evidence" value="ECO:0007669"/>
    <property type="project" value="InterPro"/>
</dbReference>
<dbReference type="InterPro" id="IPR016161">
    <property type="entry name" value="Ald_DH/histidinol_DH"/>
</dbReference>
<keyword evidence="6" id="KW-1185">Reference proteome</keyword>
<protein>
    <submittedName>
        <fullName evidence="5">Succinate semialdehyde dehydrogenase [NAD(P)+] Sad</fullName>
        <ecNumber evidence="5">1.2.1.16</ecNumber>
    </submittedName>
</protein>
<dbReference type="EMBL" id="CP016397">
    <property type="protein sequence ID" value="ASQ45979.1"/>
    <property type="molecule type" value="Genomic_DNA"/>
</dbReference>
<dbReference type="FunFam" id="3.40.605.10:FF:000012">
    <property type="entry name" value="NAD-dependent succinate-semialdehyde dehydrogenase"/>
    <property type="match status" value="1"/>
</dbReference>
<dbReference type="PROSITE" id="PS00070">
    <property type="entry name" value="ALDEHYDE_DEHYDR_CYS"/>
    <property type="match status" value="1"/>
</dbReference>